<sequence length="185" mass="20753">MGTVLAVPYVPSGEAIESLASLPRDALLSTVAVNVDGHLLSMNYPQLQPGDVFLFDGGKPDPLLPRAIPRFQARIFGDEANVIKWRHVGILDRNFQVWDAMPSLNVRARPLREVLVDVGRICVVRPKKPIDPDRLSEGLLEFSRGQYRIFTSDTAGELVKRLLVRLPVKERSSSKQEDRCQTRIL</sequence>
<reference evidence="2" key="1">
    <citation type="submission" date="2019-10" db="EMBL/GenBank/DDBJ databases">
        <title>Complete Genome Sequence of Bradyrhizobium betae type strain PL7HG1T.</title>
        <authorList>
            <person name="Bromfield E.S.P."/>
            <person name="Cloutier S."/>
        </authorList>
    </citation>
    <scope>NUCLEOTIDE SEQUENCE [LARGE SCALE GENOMIC DNA]</scope>
    <source>
        <strain evidence="2">PL7HG1</strain>
    </source>
</reference>
<name>A0A5P6PCP4_9BRAD</name>
<dbReference type="Gene3D" id="3.90.1720.10">
    <property type="entry name" value="endopeptidase domain like (from Nostoc punctiforme)"/>
    <property type="match status" value="1"/>
</dbReference>
<accession>A0A5P6PCP4</accession>
<organism evidence="1 2">
    <name type="scientific">Bradyrhizobium betae</name>
    <dbReference type="NCBI Taxonomy" id="244734"/>
    <lineage>
        <taxon>Bacteria</taxon>
        <taxon>Pseudomonadati</taxon>
        <taxon>Pseudomonadota</taxon>
        <taxon>Alphaproteobacteria</taxon>
        <taxon>Hyphomicrobiales</taxon>
        <taxon>Nitrobacteraceae</taxon>
        <taxon>Bradyrhizobium</taxon>
    </lineage>
</organism>
<evidence type="ECO:0000313" key="2">
    <source>
        <dbReference type="Proteomes" id="UP000325641"/>
    </source>
</evidence>
<dbReference type="KEGG" id="bbet:F8237_28880"/>
<dbReference type="RefSeq" id="WP_151649576.1">
    <property type="nucleotide sequence ID" value="NZ_CP044543.1"/>
</dbReference>
<protein>
    <submittedName>
        <fullName evidence="1">Uncharacterized protein</fullName>
    </submittedName>
</protein>
<proteinExistence type="predicted"/>
<gene>
    <name evidence="1" type="ORF">F8237_28880</name>
</gene>
<evidence type="ECO:0000313" key="1">
    <source>
        <dbReference type="EMBL" id="QFI76060.1"/>
    </source>
</evidence>
<dbReference type="EMBL" id="CP044543">
    <property type="protein sequence ID" value="QFI76060.1"/>
    <property type="molecule type" value="Genomic_DNA"/>
</dbReference>
<dbReference type="Proteomes" id="UP000325641">
    <property type="component" value="Chromosome"/>
</dbReference>
<dbReference type="AlphaFoldDB" id="A0A5P6PCP4"/>